<feature type="domain" description="BioF2-like acetyltransferase" evidence="1">
    <location>
        <begin position="236"/>
        <end position="355"/>
    </location>
</feature>
<dbReference type="EMBL" id="PNYC01000009">
    <property type="protein sequence ID" value="PMS35765.1"/>
    <property type="molecule type" value="Genomic_DNA"/>
</dbReference>
<accession>A0A2N7X2R1</accession>
<dbReference type="OrthoDB" id="116151at2"/>
<dbReference type="AlphaFoldDB" id="A0A2N7X2R1"/>
<evidence type="ECO:0000313" key="2">
    <source>
        <dbReference type="EMBL" id="PMS35765.1"/>
    </source>
</evidence>
<sequence>MNLAHFAPKRSPGSRADRIRQCCNPGQHVVPPSSTPYPQQACSLPGWRTRQAWYGSCIARKSSGEETQVTFTYDGSALRLRGVPDIASAIAGGSPPLDASSALSIFHEPWWLDIATDGQWKSARVVHGNQVLGELPYHVTRKGIWRVCGLPPLTRTLGPAILPMGLDAAHELRYRLQVTSRLIEQLPSVESFSQLFDYHVKDALAFALHGFTVSARYTLQISPLCRASEVWTRMDSKTRNAIRSARKALEVVPIDDTSEFLRFYESNLASRSRRNAYGSAIMGALVNAFVERRAGCLLGAYEHARLVGAIGLVWDRHTMYYLISTRTPGAHSGTISLLLWTAVQEAIRRELTFDFDGFGNASTFHFLNGFGAALKQRLRVERMSTAYAVVRTLKRGVMTKTNQTFAPNL</sequence>
<protein>
    <submittedName>
        <fullName evidence="2">GNAT family N-acetyltransferase</fullName>
    </submittedName>
</protein>
<dbReference type="Gene3D" id="3.40.630.30">
    <property type="match status" value="1"/>
</dbReference>
<dbReference type="Pfam" id="PF13480">
    <property type="entry name" value="Acetyltransf_6"/>
    <property type="match status" value="1"/>
</dbReference>
<dbReference type="Proteomes" id="UP000235777">
    <property type="component" value="Unassembled WGS sequence"/>
</dbReference>
<organism evidence="2 3">
    <name type="scientific">Trinickia symbiotica</name>
    <dbReference type="NCBI Taxonomy" id="863227"/>
    <lineage>
        <taxon>Bacteria</taxon>
        <taxon>Pseudomonadati</taxon>
        <taxon>Pseudomonadota</taxon>
        <taxon>Betaproteobacteria</taxon>
        <taxon>Burkholderiales</taxon>
        <taxon>Burkholderiaceae</taxon>
        <taxon>Trinickia</taxon>
    </lineage>
</organism>
<dbReference type="InterPro" id="IPR016181">
    <property type="entry name" value="Acyl_CoA_acyltransferase"/>
</dbReference>
<dbReference type="STRING" id="863227.GCA_000373005_05426"/>
<name>A0A2N7X2R1_9BURK</name>
<comment type="caution">
    <text evidence="2">The sequence shown here is derived from an EMBL/GenBank/DDBJ whole genome shotgun (WGS) entry which is preliminary data.</text>
</comment>
<dbReference type="SUPFAM" id="SSF55729">
    <property type="entry name" value="Acyl-CoA N-acyltransferases (Nat)"/>
    <property type="match status" value="1"/>
</dbReference>
<gene>
    <name evidence="2" type="ORF">C0Z20_15585</name>
</gene>
<evidence type="ECO:0000259" key="1">
    <source>
        <dbReference type="Pfam" id="PF13480"/>
    </source>
</evidence>
<evidence type="ECO:0000313" key="3">
    <source>
        <dbReference type="Proteomes" id="UP000235777"/>
    </source>
</evidence>
<reference evidence="2 3" key="1">
    <citation type="submission" date="2018-01" db="EMBL/GenBank/DDBJ databases">
        <title>Whole genome analyses suggest that Burkholderia sensu lato contains two further novel genera in the rhizoxinica-symbiotica group Mycetohabitans gen. nov., and Trinickia gen. nov.: implications for the evolution of diazotrophy and nodulation in the Burkholderiaceae.</title>
        <authorList>
            <person name="Estrada-de los Santos P."/>
            <person name="Palmer M."/>
            <person name="Chavez-Ramirez B."/>
            <person name="Beukes C."/>
            <person name="Steenkamp E.T."/>
            <person name="Hirsch A.M."/>
            <person name="Manyaka P."/>
            <person name="Maluk M."/>
            <person name="Lafos M."/>
            <person name="Crook M."/>
            <person name="Gross E."/>
            <person name="Simon M.F."/>
            <person name="Bueno dos Reis Junior F."/>
            <person name="Poole P.S."/>
            <person name="Venter S.N."/>
            <person name="James E.K."/>
        </authorList>
    </citation>
    <scope>NUCLEOTIDE SEQUENCE [LARGE SCALE GENOMIC DNA]</scope>
    <source>
        <strain evidence="2 3">JPY 581</strain>
    </source>
</reference>
<dbReference type="InterPro" id="IPR038740">
    <property type="entry name" value="BioF2-like_GNAT_dom"/>
</dbReference>
<proteinExistence type="predicted"/>
<dbReference type="GO" id="GO:0016740">
    <property type="term" value="F:transferase activity"/>
    <property type="evidence" value="ECO:0007669"/>
    <property type="project" value="UniProtKB-KW"/>
</dbReference>
<keyword evidence="3" id="KW-1185">Reference proteome</keyword>
<keyword evidence="2" id="KW-0808">Transferase</keyword>